<feature type="compositionally biased region" description="Basic and acidic residues" evidence="1">
    <location>
        <begin position="116"/>
        <end position="130"/>
    </location>
</feature>
<name>A0A9W4T940_9GLOM</name>
<accession>A0A9W4T940</accession>
<feature type="region of interest" description="Disordered" evidence="1">
    <location>
        <begin position="90"/>
        <end position="130"/>
    </location>
</feature>
<evidence type="ECO:0000313" key="2">
    <source>
        <dbReference type="EMBL" id="CAI2196986.1"/>
    </source>
</evidence>
<dbReference type="AlphaFoldDB" id="A0A9W4T940"/>
<organism evidence="2 3">
    <name type="scientific">Funneliformis geosporum</name>
    <dbReference type="NCBI Taxonomy" id="1117311"/>
    <lineage>
        <taxon>Eukaryota</taxon>
        <taxon>Fungi</taxon>
        <taxon>Fungi incertae sedis</taxon>
        <taxon>Mucoromycota</taxon>
        <taxon>Glomeromycotina</taxon>
        <taxon>Glomeromycetes</taxon>
        <taxon>Glomerales</taxon>
        <taxon>Glomeraceae</taxon>
        <taxon>Funneliformis</taxon>
    </lineage>
</organism>
<dbReference type="Proteomes" id="UP001153678">
    <property type="component" value="Unassembled WGS sequence"/>
</dbReference>
<reference evidence="2" key="1">
    <citation type="submission" date="2022-08" db="EMBL/GenBank/DDBJ databases">
        <authorList>
            <person name="Kallberg Y."/>
            <person name="Tangrot J."/>
            <person name="Rosling A."/>
        </authorList>
    </citation>
    <scope>NUCLEOTIDE SEQUENCE</scope>
    <source>
        <strain evidence="2">Wild A</strain>
    </source>
</reference>
<evidence type="ECO:0000313" key="3">
    <source>
        <dbReference type="Proteomes" id="UP001153678"/>
    </source>
</evidence>
<dbReference type="EMBL" id="CAMKVN010015383">
    <property type="protein sequence ID" value="CAI2196986.1"/>
    <property type="molecule type" value="Genomic_DNA"/>
</dbReference>
<keyword evidence="3" id="KW-1185">Reference proteome</keyword>
<gene>
    <name evidence="2" type="ORF">FWILDA_LOCUS17851</name>
</gene>
<proteinExistence type="predicted"/>
<feature type="non-terminal residue" evidence="2">
    <location>
        <position position="1"/>
    </location>
</feature>
<feature type="compositionally biased region" description="Polar residues" evidence="1">
    <location>
        <begin position="95"/>
        <end position="105"/>
    </location>
</feature>
<sequence length="142" mass="16573">NNPKLSLLEIARLLNELLETSSTLQDKNQKEERKLAGEVGEAISTAIFKHIDRLEGETEPPEAELQKQRIIKQWKRDIENFKKYEPKLEKMFQKYNEQQQKNSAPSEEDETTENSSEEKSSESKEIKQLETKIQLLENQIEG</sequence>
<evidence type="ECO:0000256" key="1">
    <source>
        <dbReference type="SAM" id="MobiDB-lite"/>
    </source>
</evidence>
<protein>
    <submittedName>
        <fullName evidence="2">18665_t:CDS:1</fullName>
    </submittedName>
</protein>
<comment type="caution">
    <text evidence="2">The sequence shown here is derived from an EMBL/GenBank/DDBJ whole genome shotgun (WGS) entry which is preliminary data.</text>
</comment>